<evidence type="ECO:0000313" key="1">
    <source>
        <dbReference type="Ensembl" id="ENSOARP00020054202.1"/>
    </source>
</evidence>
<reference evidence="1" key="1">
    <citation type="submission" date="2020-11" db="EMBL/GenBank/DDBJ databases">
        <authorList>
            <person name="Davenport K.M."/>
            <person name="Bickhart D.M."/>
            <person name="Smith T.P.L."/>
            <person name="Murdoch B.M."/>
            <person name="Rosen B.D."/>
        </authorList>
    </citation>
    <scope>NUCLEOTIDE SEQUENCE [LARGE SCALE GENOMIC DNA]</scope>
    <source>
        <strain evidence="1">OAR_USU_Benz2616</strain>
    </source>
</reference>
<reference evidence="1" key="2">
    <citation type="submission" date="2025-08" db="UniProtKB">
        <authorList>
            <consortium name="Ensembl"/>
        </authorList>
    </citation>
    <scope>IDENTIFICATION</scope>
</reference>
<accession>A0AC11EA51</accession>
<name>A0AC11EA51_SHEEP</name>
<reference evidence="1" key="3">
    <citation type="submission" date="2025-09" db="UniProtKB">
        <authorList>
            <consortium name="Ensembl"/>
        </authorList>
    </citation>
    <scope>IDENTIFICATION</scope>
</reference>
<organism evidence="1">
    <name type="scientific">Ovis aries</name>
    <name type="common">Sheep</name>
    <dbReference type="NCBI Taxonomy" id="9940"/>
    <lineage>
        <taxon>Eukaryota</taxon>
        <taxon>Metazoa</taxon>
        <taxon>Chordata</taxon>
        <taxon>Craniata</taxon>
        <taxon>Vertebrata</taxon>
        <taxon>Euteleostomi</taxon>
        <taxon>Mammalia</taxon>
        <taxon>Eutheria</taxon>
        <taxon>Laurasiatheria</taxon>
        <taxon>Artiodactyla</taxon>
        <taxon>Ruminantia</taxon>
        <taxon>Pecora</taxon>
        <taxon>Bovidae</taxon>
        <taxon>Caprinae</taxon>
        <taxon>Ovis</taxon>
    </lineage>
</organism>
<protein>
    <submittedName>
        <fullName evidence="1">Uncharacterized protein</fullName>
    </submittedName>
</protein>
<proteinExistence type="predicted"/>
<sequence length="111" mass="12566">QYTLDQNPSFLSIQERTHADLSCTFQKKTFYNFLWFKQEPGKGLVSLSLIQSSQKEQADKNFKELLVKEKFYSVLRMSASHLGDSATYFCALHHSALQAPAACPTTPSWAS</sequence>
<dbReference type="Ensembl" id="ENSOART00020052965.1">
    <property type="protein sequence ID" value="ENSOARP00020054202.1"/>
    <property type="gene ID" value="ENSOARG00020027045.1"/>
</dbReference>